<evidence type="ECO:0000256" key="4">
    <source>
        <dbReference type="ARBA" id="ARBA00006432"/>
    </source>
</evidence>
<dbReference type="InterPro" id="IPR042099">
    <property type="entry name" value="ANL_N_sf"/>
</dbReference>
<keyword evidence="11" id="KW-0560">Oxidoreductase</keyword>
<evidence type="ECO:0000256" key="11">
    <source>
        <dbReference type="ARBA" id="ARBA00023002"/>
    </source>
</evidence>
<dbReference type="NCBIfam" id="TIGR03443">
    <property type="entry name" value="alpha_am_amid"/>
    <property type="match status" value="1"/>
</dbReference>
<dbReference type="EC" id="1.2.1.31" evidence="6"/>
<evidence type="ECO:0000256" key="2">
    <source>
        <dbReference type="ARBA" id="ARBA00003499"/>
    </source>
</evidence>
<evidence type="ECO:0000256" key="3">
    <source>
        <dbReference type="ARBA" id="ARBA00004827"/>
    </source>
</evidence>
<comment type="catalytic activity">
    <reaction evidence="17">
        <text>(S)-2-amino-6-oxohexanoate + NADP(+) + H2O = L-2-aminoadipate + NADPH + 2 H(+)</text>
        <dbReference type="Rhea" id="RHEA:12304"/>
        <dbReference type="ChEBI" id="CHEBI:15377"/>
        <dbReference type="ChEBI" id="CHEBI:15378"/>
        <dbReference type="ChEBI" id="CHEBI:57783"/>
        <dbReference type="ChEBI" id="CHEBI:58321"/>
        <dbReference type="ChEBI" id="CHEBI:58349"/>
        <dbReference type="ChEBI" id="CHEBI:58672"/>
        <dbReference type="EC" id="1.2.1.31"/>
    </reaction>
</comment>
<dbReference type="InterPro" id="IPR045851">
    <property type="entry name" value="AMP-bd_C_sf"/>
</dbReference>
<dbReference type="InterPro" id="IPR020806">
    <property type="entry name" value="PKS_PP-bd"/>
</dbReference>
<dbReference type="SUPFAM" id="SSF51735">
    <property type="entry name" value="NAD(P)-binding Rossmann-fold domains"/>
    <property type="match status" value="1"/>
</dbReference>
<gene>
    <name evidence="19" type="ORF">MKK02DRAFT_37893</name>
</gene>
<keyword evidence="9" id="KW-0028">Amino-acid biosynthesis</keyword>
<evidence type="ECO:0000256" key="1">
    <source>
        <dbReference type="ARBA" id="ARBA00001957"/>
    </source>
</evidence>
<feature type="domain" description="Carrier" evidence="18">
    <location>
        <begin position="878"/>
        <end position="955"/>
    </location>
</feature>
<evidence type="ECO:0000259" key="18">
    <source>
        <dbReference type="PROSITE" id="PS50075"/>
    </source>
</evidence>
<evidence type="ECO:0000256" key="12">
    <source>
        <dbReference type="ARBA" id="ARBA00023154"/>
    </source>
</evidence>
<dbReference type="InterPro" id="IPR020845">
    <property type="entry name" value="AMP-binding_CS"/>
</dbReference>
<evidence type="ECO:0000313" key="19">
    <source>
        <dbReference type="EMBL" id="KAI9634362.1"/>
    </source>
</evidence>
<dbReference type="Gene3D" id="3.40.50.12780">
    <property type="entry name" value="N-terminal domain of ligase-like"/>
    <property type="match status" value="1"/>
</dbReference>
<dbReference type="InterPro" id="IPR014397">
    <property type="entry name" value="Lys2"/>
</dbReference>
<keyword evidence="10" id="KW-0521">NADP</keyword>
<accession>A0AA38LRD0</accession>
<evidence type="ECO:0000256" key="10">
    <source>
        <dbReference type="ARBA" id="ARBA00022857"/>
    </source>
</evidence>
<dbReference type="GO" id="GO:0009085">
    <property type="term" value="P:lysine biosynthetic process"/>
    <property type="evidence" value="ECO:0007669"/>
    <property type="project" value="UniProtKB-KW"/>
</dbReference>
<dbReference type="PANTHER" id="PTHR44845">
    <property type="entry name" value="CARRIER DOMAIN-CONTAINING PROTEIN"/>
    <property type="match status" value="1"/>
</dbReference>
<organism evidence="19 20">
    <name type="scientific">Dioszegia hungarica</name>
    <dbReference type="NCBI Taxonomy" id="4972"/>
    <lineage>
        <taxon>Eukaryota</taxon>
        <taxon>Fungi</taxon>
        <taxon>Dikarya</taxon>
        <taxon>Basidiomycota</taxon>
        <taxon>Agaricomycotina</taxon>
        <taxon>Tremellomycetes</taxon>
        <taxon>Tremellales</taxon>
        <taxon>Bulleribasidiaceae</taxon>
        <taxon>Dioszegia</taxon>
    </lineage>
</organism>
<evidence type="ECO:0000256" key="17">
    <source>
        <dbReference type="ARBA" id="ARBA00049537"/>
    </source>
</evidence>
<dbReference type="EC" id="1.2.1.95" evidence="5"/>
<dbReference type="SMART" id="SM00823">
    <property type="entry name" value="PKS_PP"/>
    <property type="match status" value="1"/>
</dbReference>
<dbReference type="Gene3D" id="3.30.300.30">
    <property type="match status" value="1"/>
</dbReference>
<evidence type="ECO:0000256" key="8">
    <source>
        <dbReference type="ARBA" id="ARBA00022553"/>
    </source>
</evidence>
<keyword evidence="12" id="KW-0457">Lysine biosynthesis</keyword>
<keyword evidence="20" id="KW-1185">Reference proteome</keyword>
<dbReference type="InterPro" id="IPR013120">
    <property type="entry name" value="FAR_NAD-bd"/>
</dbReference>
<dbReference type="SUPFAM" id="SSF47336">
    <property type="entry name" value="ACP-like"/>
    <property type="match status" value="1"/>
</dbReference>
<dbReference type="PIRSF" id="PIRSF001617">
    <property type="entry name" value="Alpha-AR"/>
    <property type="match status" value="1"/>
</dbReference>
<dbReference type="EMBL" id="JAKWFO010000007">
    <property type="protein sequence ID" value="KAI9634362.1"/>
    <property type="molecule type" value="Genomic_DNA"/>
</dbReference>
<dbReference type="NCBIfam" id="TIGR01733">
    <property type="entry name" value="AA-adenyl-dom"/>
    <property type="match status" value="1"/>
</dbReference>
<dbReference type="SUPFAM" id="SSF52777">
    <property type="entry name" value="CoA-dependent acyltransferases"/>
    <property type="match status" value="1"/>
</dbReference>
<sequence length="1405" mass="152700">MAATPNGDSEEAKLQRWADRLASLPSLALPTDYPRPSPSKLVESFQTMPLPASLTPTLLRLTVEFSAIFPNSPFPTPYHLILTSFVILLFRYTPDPSLVVCTSGQGTTMPLLLKLDIATENTFFDVLRQVMEAEALAEGDALPISKIVDKIKPEGPLFRVRFLDSTQVETDPTTSLTTDLTLFLLASQNETPLTRTSIPALYLRLAYNSLLFTQARITAILESLQQLLTSAASLGAAHPIGSIPLRTVSQVGTLPDPAADLDWCGFVGAIPDIFSANAAAHPERICVVQSELEEGQSVMDGPSRGRRTFTYRQIDEASNVLAHALLKNGLERGEVVMVYAARSVEMVVCVMGILKAGGVFSVVDPAYPPSRQTVYLEVSSPRALLVISSAGVLAPSVSEYISTKLSLRLHVPAIALSADGITGSRSDASEDILGPFQSLSQTPAGVVLGPDSPATLSFTSGSTGIPKGVKGRHYSLTHFFPWMGKRFGLDENSKYTMLSGIAHDPIQRDMFTPLFLGAQLHVPTADDIGTPGRLAEWMADSEVTVTHLTPAMGQLLSAQATRQIPTLRNAFFVGDVLTKRDCTRLQSLAKNVCIINMYGTTETQRAVSYFAIPSVNEDSTFLSTQKDLIPAGQGMIDVQLLVVNRTDRNVPCAVGEMGEIYVRSGGLAEGYLDPAATAEKFVKNWFGEGVEREDTLVKSNPAAAKHWFGIRDRMYRSGDLGRYLPDGRVECTGRADDQIKIRGFRIELGEIDTHLSRHPLVRENVTLVRRDKDEEKVLVSYFVPIDGDGLDKYMSASEGGEDEDMDMKTEMLRGVRRYRRLIRDIREYLKKKLPSYAVPAVYFPLSKLPLNPNGKVDKPALPFPDTALAPPVASKDLATLTPTQKTIHDIWLKLLPSPPPAVAIDENFFDMGGHSILATRLIFEIRKTFVVNAPLGLVFEKPTIAAQAAEIDSLRQVDLGAGSAPVKQAAPETPYAADVEILAKQLPQFSPLPADFGKKPITVFLTGATGFLGAFILADLLARNVKKVICLVRAKDASGGMARLRESGEGRDAWDESWVTDGKVEAVAGDLADEHFGLDKATWDRIAGEADSVLHNGAVVHWVYPYAKMRAANVLSTLTALHLCAEQQPKAFSFISSTAVLDAEGFNRKSDESIHSGGTGLMETDDLEAGRTALDTGYGQSKWVCEKLVMEAGKRGLSGYSLRPGYILGHSRSAVTNTDDFIWRMVKGCLQLGLIPDINNTINLTPADHVALLASLSTQIIDPAQPFKIIHVTGNPRIRFNDLLGSLAVYGYPTQKVEYVQWRTKLEQHVLETQDNALFPLLHFVLDDLPTSTKAPEMDDANARALARAGGEKEGAGVDEKLIGLYLAWLIRAGFLEAPSGQGEKTLPEIQGGAIAAIGRTTAGK</sequence>
<keyword evidence="8" id="KW-0597">Phosphoprotein</keyword>
<dbReference type="Gene3D" id="3.40.50.720">
    <property type="entry name" value="NAD(P)-binding Rossmann-like Domain"/>
    <property type="match status" value="1"/>
</dbReference>
<dbReference type="InterPro" id="IPR036736">
    <property type="entry name" value="ACP-like_sf"/>
</dbReference>
<dbReference type="SUPFAM" id="SSF56801">
    <property type="entry name" value="Acetyl-CoA synthetase-like"/>
    <property type="match status" value="1"/>
</dbReference>
<protein>
    <recommendedName>
        <fullName evidence="14">Alpha-aminoadipate reductase</fullName>
        <ecNumber evidence="6">1.2.1.31</ecNumber>
        <ecNumber evidence="5">1.2.1.95</ecNumber>
    </recommendedName>
    <alternativeName>
        <fullName evidence="13">L-aminoadipate-semialdehyde dehydrogenase</fullName>
    </alternativeName>
</protein>
<evidence type="ECO:0000256" key="15">
    <source>
        <dbReference type="ARBA" id="ARBA00048260"/>
    </source>
</evidence>
<dbReference type="CDD" id="cd05235">
    <property type="entry name" value="SDR_e1"/>
    <property type="match status" value="1"/>
</dbReference>
<comment type="catalytic activity">
    <reaction evidence="16">
        <text>(S)-2-amino-6-oxohexanoate + NAD(+) + H2O = L-2-aminoadipate + NADH + 2 H(+)</text>
        <dbReference type="Rhea" id="RHEA:12308"/>
        <dbReference type="ChEBI" id="CHEBI:15377"/>
        <dbReference type="ChEBI" id="CHEBI:15378"/>
        <dbReference type="ChEBI" id="CHEBI:57540"/>
        <dbReference type="ChEBI" id="CHEBI:57945"/>
        <dbReference type="ChEBI" id="CHEBI:58321"/>
        <dbReference type="ChEBI" id="CHEBI:58672"/>
        <dbReference type="EC" id="1.2.1.31"/>
    </reaction>
</comment>
<dbReference type="GO" id="GO:0004043">
    <property type="term" value="F:L-aminoadipate-semialdehyde dehydrogenase [NAD(P)+] activity"/>
    <property type="evidence" value="ECO:0007669"/>
    <property type="project" value="UniProtKB-EC"/>
</dbReference>
<dbReference type="GeneID" id="77729030"/>
<comment type="similarity">
    <text evidence="4">Belongs to the ATP-dependent AMP-binding enzyme family.</text>
</comment>
<dbReference type="Pfam" id="PF07993">
    <property type="entry name" value="NAD_binding_4"/>
    <property type="match status" value="1"/>
</dbReference>
<dbReference type="PROSITE" id="PS00455">
    <property type="entry name" value="AMP_BINDING"/>
    <property type="match status" value="1"/>
</dbReference>
<dbReference type="Gene3D" id="1.10.1200.10">
    <property type="entry name" value="ACP-like"/>
    <property type="match status" value="1"/>
</dbReference>
<evidence type="ECO:0000313" key="20">
    <source>
        <dbReference type="Proteomes" id="UP001164286"/>
    </source>
</evidence>
<evidence type="ECO:0000256" key="14">
    <source>
        <dbReference type="ARBA" id="ARBA00032195"/>
    </source>
</evidence>
<dbReference type="GO" id="GO:0031177">
    <property type="term" value="F:phosphopantetheine binding"/>
    <property type="evidence" value="ECO:0007669"/>
    <property type="project" value="InterPro"/>
</dbReference>
<dbReference type="NCBIfam" id="TIGR01746">
    <property type="entry name" value="Thioester-redct"/>
    <property type="match status" value="1"/>
</dbReference>
<dbReference type="Pfam" id="PF00550">
    <property type="entry name" value="PP-binding"/>
    <property type="match status" value="1"/>
</dbReference>
<dbReference type="Proteomes" id="UP001164286">
    <property type="component" value="Unassembled WGS sequence"/>
</dbReference>
<comment type="catalytic activity">
    <reaction evidence="15">
        <text>(S)-2-amino-6-oxohexanoate + AMP + diphosphate + NADP(+) = L-2-aminoadipate + ATP + NADPH + H(+)</text>
        <dbReference type="Rhea" id="RHEA:46936"/>
        <dbReference type="ChEBI" id="CHEBI:15378"/>
        <dbReference type="ChEBI" id="CHEBI:30616"/>
        <dbReference type="ChEBI" id="CHEBI:33019"/>
        <dbReference type="ChEBI" id="CHEBI:57783"/>
        <dbReference type="ChEBI" id="CHEBI:58321"/>
        <dbReference type="ChEBI" id="CHEBI:58349"/>
        <dbReference type="ChEBI" id="CHEBI:58672"/>
        <dbReference type="ChEBI" id="CHEBI:456215"/>
        <dbReference type="EC" id="1.2.1.95"/>
    </reaction>
</comment>
<dbReference type="InterPro" id="IPR010071">
    <property type="entry name" value="AA_adenyl_dom"/>
</dbReference>
<evidence type="ECO:0000256" key="6">
    <source>
        <dbReference type="ARBA" id="ARBA00013073"/>
    </source>
</evidence>
<evidence type="ECO:0000256" key="7">
    <source>
        <dbReference type="ARBA" id="ARBA00022450"/>
    </source>
</evidence>
<dbReference type="RefSeq" id="XP_052944139.1">
    <property type="nucleotide sequence ID" value="XM_053089825.1"/>
</dbReference>
<proteinExistence type="inferred from homology"/>
<name>A0AA38LRD0_9TREE</name>
<dbReference type="InterPro" id="IPR009081">
    <property type="entry name" value="PP-bd_ACP"/>
</dbReference>
<dbReference type="InterPro" id="IPR036291">
    <property type="entry name" value="NAD(P)-bd_dom_sf"/>
</dbReference>
<keyword evidence="7" id="KW-0596">Phosphopantetheine</keyword>
<evidence type="ECO:0000256" key="9">
    <source>
        <dbReference type="ARBA" id="ARBA00022605"/>
    </source>
</evidence>
<dbReference type="InterPro" id="IPR006162">
    <property type="entry name" value="Ppantetheine_attach_site"/>
</dbReference>
<comment type="pathway">
    <text evidence="3">Amino-acid biosynthesis; L-lysine biosynthesis via AAA pathway; L-lysine from L-alpha-aminoadipate (fungal route): step 1/3.</text>
</comment>
<comment type="function">
    <text evidence="2">Catalyzes the activation of alpha-aminoadipate by ATP-dependent adenylation and the reduction of activated alpha-aminoadipate by NADPH. The activated alpha-aminoadipate is bound to the phosphopantheinyl group of the enzyme itself before it is reduced to (S)-2-amino-6-oxohexanoate.</text>
</comment>
<evidence type="ECO:0000256" key="5">
    <source>
        <dbReference type="ARBA" id="ARBA00012913"/>
    </source>
</evidence>
<evidence type="ECO:0000256" key="16">
    <source>
        <dbReference type="ARBA" id="ARBA00048414"/>
    </source>
</evidence>
<reference evidence="19" key="1">
    <citation type="journal article" date="2022" name="G3 (Bethesda)">
        <title>High quality genome of the basidiomycete yeast Dioszegia hungarica PDD-24b-2 isolated from cloud water.</title>
        <authorList>
            <person name="Jarrige D."/>
            <person name="Haridas S."/>
            <person name="Bleykasten-Grosshans C."/>
            <person name="Joly M."/>
            <person name="Nadalig T."/>
            <person name="Sancelme M."/>
            <person name="Vuilleumier S."/>
            <person name="Grigoriev I.V."/>
            <person name="Amato P."/>
            <person name="Bringel F."/>
        </authorList>
    </citation>
    <scope>NUCLEOTIDE SEQUENCE</scope>
    <source>
        <strain evidence="19">PDD-24b-2</strain>
    </source>
</reference>
<dbReference type="PANTHER" id="PTHR44845:SF1">
    <property type="entry name" value="L-2-AMINOADIPATE REDUCTASE"/>
    <property type="match status" value="1"/>
</dbReference>
<comment type="cofactor">
    <cofactor evidence="1">
        <name>pantetheine 4'-phosphate</name>
        <dbReference type="ChEBI" id="CHEBI:47942"/>
    </cofactor>
</comment>
<dbReference type="Gene3D" id="3.30.559.30">
    <property type="entry name" value="Nonribosomal peptide synthetase, condensation domain"/>
    <property type="match status" value="1"/>
</dbReference>
<dbReference type="Pfam" id="PF00501">
    <property type="entry name" value="AMP-binding"/>
    <property type="match status" value="1"/>
</dbReference>
<dbReference type="InterPro" id="IPR010080">
    <property type="entry name" value="Thioester_reductase-like_dom"/>
</dbReference>
<evidence type="ECO:0000256" key="13">
    <source>
        <dbReference type="ARBA" id="ARBA00031335"/>
    </source>
</evidence>
<dbReference type="PROSITE" id="PS50075">
    <property type="entry name" value="CARRIER"/>
    <property type="match status" value="1"/>
</dbReference>
<dbReference type="PROSITE" id="PS00012">
    <property type="entry name" value="PHOSPHOPANTETHEINE"/>
    <property type="match status" value="1"/>
</dbReference>
<dbReference type="InterPro" id="IPR000873">
    <property type="entry name" value="AMP-dep_synth/lig_dom"/>
</dbReference>
<comment type="caution">
    <text evidence="19">The sequence shown here is derived from an EMBL/GenBank/DDBJ whole genome shotgun (WGS) entry which is preliminary data.</text>
</comment>